<keyword evidence="4" id="KW-0472">Membrane</keyword>
<proteinExistence type="predicted"/>
<organism evidence="6 7">
    <name type="scientific">Paenibacillus agricola</name>
    <dbReference type="NCBI Taxonomy" id="2716264"/>
    <lineage>
        <taxon>Bacteria</taxon>
        <taxon>Bacillati</taxon>
        <taxon>Bacillota</taxon>
        <taxon>Bacilli</taxon>
        <taxon>Bacillales</taxon>
        <taxon>Paenibacillaceae</taxon>
        <taxon>Paenibacillus</taxon>
    </lineage>
</organism>
<evidence type="ECO:0000256" key="4">
    <source>
        <dbReference type="SAM" id="Phobius"/>
    </source>
</evidence>
<dbReference type="RefSeq" id="WP_166146895.1">
    <property type="nucleotide sequence ID" value="NZ_JAAOIW010000002.1"/>
</dbReference>
<name>A0ABX0J149_9BACL</name>
<evidence type="ECO:0000313" key="6">
    <source>
        <dbReference type="EMBL" id="NHN29161.1"/>
    </source>
</evidence>
<dbReference type="InterPro" id="IPR041522">
    <property type="entry name" value="CdaR_GGDEF"/>
</dbReference>
<keyword evidence="2" id="KW-0238">DNA-binding</keyword>
<dbReference type="Pfam" id="PF17853">
    <property type="entry name" value="GGDEF_2"/>
    <property type="match status" value="1"/>
</dbReference>
<keyword evidence="3" id="KW-0804">Transcription</keyword>
<feature type="transmembrane region" description="Helical" evidence="4">
    <location>
        <begin position="301"/>
        <end position="322"/>
    </location>
</feature>
<keyword evidence="7" id="KW-1185">Reference proteome</keyword>
<evidence type="ECO:0000256" key="1">
    <source>
        <dbReference type="ARBA" id="ARBA00023015"/>
    </source>
</evidence>
<dbReference type="Gene3D" id="1.10.10.60">
    <property type="entry name" value="Homeodomain-like"/>
    <property type="match status" value="2"/>
</dbReference>
<keyword evidence="1" id="KW-0805">Transcription regulation</keyword>
<keyword evidence="4" id="KW-1133">Transmembrane helix</keyword>
<dbReference type="PANTHER" id="PTHR43280">
    <property type="entry name" value="ARAC-FAMILY TRANSCRIPTIONAL REGULATOR"/>
    <property type="match status" value="1"/>
</dbReference>
<dbReference type="PANTHER" id="PTHR43280:SF2">
    <property type="entry name" value="HTH-TYPE TRANSCRIPTIONAL REGULATOR EXSA"/>
    <property type="match status" value="1"/>
</dbReference>
<evidence type="ECO:0000259" key="5">
    <source>
        <dbReference type="PROSITE" id="PS01124"/>
    </source>
</evidence>
<evidence type="ECO:0000256" key="2">
    <source>
        <dbReference type="ARBA" id="ARBA00023125"/>
    </source>
</evidence>
<comment type="caution">
    <text evidence="6">The sequence shown here is derived from an EMBL/GenBank/DDBJ whole genome shotgun (WGS) entry which is preliminary data.</text>
</comment>
<dbReference type="InterPro" id="IPR018060">
    <property type="entry name" value="HTH_AraC"/>
</dbReference>
<keyword evidence="4" id="KW-0812">Transmembrane</keyword>
<protein>
    <submittedName>
        <fullName evidence="6">AraC family transcriptional regulator</fullName>
    </submittedName>
</protein>
<feature type="transmembrane region" description="Helical" evidence="4">
    <location>
        <begin position="14"/>
        <end position="37"/>
    </location>
</feature>
<dbReference type="SUPFAM" id="SSF46689">
    <property type="entry name" value="Homeodomain-like"/>
    <property type="match status" value="1"/>
</dbReference>
<reference evidence="6" key="1">
    <citation type="submission" date="2020-03" db="EMBL/GenBank/DDBJ databases">
        <title>Draft sequencing of Paenibacilllus sp. S3N08.</title>
        <authorList>
            <person name="Kim D.-U."/>
        </authorList>
    </citation>
    <scope>NUCLEOTIDE SEQUENCE</scope>
    <source>
        <strain evidence="6">S3N08</strain>
    </source>
</reference>
<dbReference type="Gene3D" id="3.30.450.20">
    <property type="entry name" value="PAS domain"/>
    <property type="match status" value="1"/>
</dbReference>
<accession>A0ABX0J149</accession>
<dbReference type="PROSITE" id="PS01124">
    <property type="entry name" value="HTH_ARAC_FAMILY_2"/>
    <property type="match status" value="1"/>
</dbReference>
<feature type="domain" description="HTH araC/xylS-type" evidence="5">
    <location>
        <begin position="667"/>
        <end position="766"/>
    </location>
</feature>
<dbReference type="InterPro" id="IPR009057">
    <property type="entry name" value="Homeodomain-like_sf"/>
</dbReference>
<evidence type="ECO:0000313" key="7">
    <source>
        <dbReference type="Proteomes" id="UP001165962"/>
    </source>
</evidence>
<sequence>MWKVKRKSSGFKGIFLHLLVPNIILLLLPLLVGWIIYNKTLLEMEKEVTASNMNLLQQSRNILDRRLSEISSIAMQLANDTRIMQFASITNPFEGANTYRVLETRKSMYNFSLSNNFIFNYFISFKNSGLVLAESSTYMLPEFEKSFQYTQMDTRTWNELFMGGDYKRKVLPAQDVTVNGHRYSLLTYIHPMGYPGFPQGSVAITVDHREIQKLLGGLDLSGGWAYIINEAGDVVSSTSPGADTNRIDLSRLNGQHGNMLQEIAGQDMMVTYTTSDYNGWTYLVAQPADVVLNKVLYIKKITFSLVFSFLVVGLLIAYLIAYRNSRPLKKIMETIMERTNGEGYYGSNAYHFIRDHVSRLIANNQEMQDKMEKQAPLLQAALFGRLLTGEYVTPKDIPILLQHVGITMRGSYFIVAILQLRGYDNGLDRDVLEELDRKRVMVKDIIYQETNGQVYMHDVAEDQIVLLFAFDVDAPAKRRLHLEEVTGRISENVQSSLSLATRLGVGNIYEDLLNISRSFEEAKRTLEYLSWRNKNGMMGFDELPKDNHGYYYPADLEYRLSNLAKAGEHTAVSELLGELRCKNFEERRLSVTMLRLFMNEMWGTLIKLLPQVGMEEDTGMEQMKPFSGDLASYTGLENNYRSLTSVFGQVCDFVNNHKKSQNVQLYEHIVSLLQESYAQAELCLDSVAECMNISKGYLSQFFKEQAGVNFSDYLEELRMAHAKELLASTQLPVYEIAQQVGYSSSNTFCRAFKRIHAVSTSEFRRVSSKMKAYS</sequence>
<evidence type="ECO:0000256" key="3">
    <source>
        <dbReference type="ARBA" id="ARBA00023163"/>
    </source>
</evidence>
<dbReference type="Proteomes" id="UP001165962">
    <property type="component" value="Unassembled WGS sequence"/>
</dbReference>
<gene>
    <name evidence="6" type="ORF">G9U52_04880</name>
</gene>
<dbReference type="Pfam" id="PF12833">
    <property type="entry name" value="HTH_18"/>
    <property type="match status" value="1"/>
</dbReference>
<dbReference type="SMART" id="SM00342">
    <property type="entry name" value="HTH_ARAC"/>
    <property type="match status" value="1"/>
</dbReference>
<dbReference type="EMBL" id="JAAOIW010000002">
    <property type="protein sequence ID" value="NHN29161.1"/>
    <property type="molecule type" value="Genomic_DNA"/>
</dbReference>